<gene>
    <name evidence="2" type="ORF">S01H4_46777</name>
</gene>
<dbReference type="InterPro" id="IPR000866">
    <property type="entry name" value="AhpC/TSA"/>
</dbReference>
<dbReference type="Gene3D" id="3.40.30.10">
    <property type="entry name" value="Glutaredoxin"/>
    <property type="match status" value="1"/>
</dbReference>
<dbReference type="GO" id="GO:0016491">
    <property type="term" value="F:oxidoreductase activity"/>
    <property type="evidence" value="ECO:0007669"/>
    <property type="project" value="InterPro"/>
</dbReference>
<accession>X1CL75</accession>
<dbReference type="SUPFAM" id="SSF52833">
    <property type="entry name" value="Thioredoxin-like"/>
    <property type="match status" value="1"/>
</dbReference>
<name>X1CL75_9ZZZZ</name>
<feature type="non-terminal residue" evidence="2">
    <location>
        <position position="129"/>
    </location>
</feature>
<comment type="caution">
    <text evidence="2">The sequence shown here is derived from an EMBL/GenBank/DDBJ whole genome shotgun (WGS) entry which is preliminary data.</text>
</comment>
<feature type="domain" description="Alkyl hydroperoxide reductase subunit C/ Thiol specific antioxidant" evidence="1">
    <location>
        <begin position="9"/>
        <end position="109"/>
    </location>
</feature>
<dbReference type="EMBL" id="BART01026179">
    <property type="protein sequence ID" value="GAG93772.1"/>
    <property type="molecule type" value="Genomic_DNA"/>
</dbReference>
<protein>
    <recommendedName>
        <fullName evidence="1">Alkyl hydroperoxide reductase subunit C/ Thiol specific antioxidant domain-containing protein</fullName>
    </recommendedName>
</protein>
<organism evidence="2">
    <name type="scientific">marine sediment metagenome</name>
    <dbReference type="NCBI Taxonomy" id="412755"/>
    <lineage>
        <taxon>unclassified sequences</taxon>
        <taxon>metagenomes</taxon>
        <taxon>ecological metagenomes</taxon>
    </lineage>
</organism>
<dbReference type="Pfam" id="PF00578">
    <property type="entry name" value="AhpC-TSA"/>
    <property type="match status" value="1"/>
</dbReference>
<reference evidence="2" key="1">
    <citation type="journal article" date="2014" name="Front. Microbiol.">
        <title>High frequency of phylogenetically diverse reductive dehalogenase-homologous genes in deep subseafloor sedimentary metagenomes.</title>
        <authorList>
            <person name="Kawai M."/>
            <person name="Futagami T."/>
            <person name="Toyoda A."/>
            <person name="Takaki Y."/>
            <person name="Nishi S."/>
            <person name="Hori S."/>
            <person name="Arai W."/>
            <person name="Tsubouchi T."/>
            <person name="Morono Y."/>
            <person name="Uchiyama I."/>
            <person name="Ito T."/>
            <person name="Fujiyama A."/>
            <person name="Inagaki F."/>
            <person name="Takami H."/>
        </authorList>
    </citation>
    <scope>NUCLEOTIDE SEQUENCE</scope>
    <source>
        <strain evidence="2">Expedition CK06-06</strain>
    </source>
</reference>
<dbReference type="AlphaFoldDB" id="X1CL75"/>
<dbReference type="GO" id="GO:0016209">
    <property type="term" value="F:antioxidant activity"/>
    <property type="evidence" value="ECO:0007669"/>
    <property type="project" value="InterPro"/>
</dbReference>
<evidence type="ECO:0000313" key="2">
    <source>
        <dbReference type="EMBL" id="GAG93772.1"/>
    </source>
</evidence>
<evidence type="ECO:0000259" key="1">
    <source>
        <dbReference type="Pfam" id="PF00578"/>
    </source>
</evidence>
<proteinExistence type="predicted"/>
<dbReference type="InterPro" id="IPR036249">
    <property type="entry name" value="Thioredoxin-like_sf"/>
</dbReference>
<sequence length="129" mass="14629">MGKNEINEGDSAPLFKLESYNAGMIDLAELRKDKIILIFSRYFGCPICQSDLKTLLERKSEIEAKGVKILYITQSGEKVAKEYIEKEKIDFPVIPSSKDELYAEYGLGIMTKEVVSQIPSKLKDVRKYG</sequence>